<keyword evidence="4 6" id="KW-1133">Transmembrane helix</keyword>
<dbReference type="STRING" id="1705.CA21670_13305"/>
<dbReference type="PANTHER" id="PTHR30086">
    <property type="entry name" value="ARGININE EXPORTER PROTEIN ARGO"/>
    <property type="match status" value="1"/>
</dbReference>
<keyword evidence="2" id="KW-1003">Cell membrane</keyword>
<dbReference type="EMBL" id="LSTQ01000010">
    <property type="protein sequence ID" value="OAH30033.1"/>
    <property type="molecule type" value="Genomic_DNA"/>
</dbReference>
<gene>
    <name evidence="7" type="ORF">AYJ05_09445</name>
</gene>
<name>A0A177IMF9_9CORY</name>
<comment type="subcellular location">
    <subcellularLocation>
        <location evidence="1">Cell membrane</location>
        <topology evidence="1">Multi-pass membrane protein</topology>
    </subcellularLocation>
</comment>
<keyword evidence="3 6" id="KW-0812">Transmembrane</keyword>
<evidence type="ECO:0000313" key="7">
    <source>
        <dbReference type="EMBL" id="OAH30033.1"/>
    </source>
</evidence>
<dbReference type="PANTHER" id="PTHR30086:SF17">
    <property type="entry name" value="LYSE FAMILY TRANSLOCATOR"/>
    <property type="match status" value="1"/>
</dbReference>
<evidence type="ECO:0000256" key="4">
    <source>
        <dbReference type="ARBA" id="ARBA00022989"/>
    </source>
</evidence>
<keyword evidence="8" id="KW-1185">Reference proteome</keyword>
<protein>
    <submittedName>
        <fullName evidence="7">Threonine transporter</fullName>
    </submittedName>
</protein>
<proteinExistence type="predicted"/>
<evidence type="ECO:0000256" key="1">
    <source>
        <dbReference type="ARBA" id="ARBA00004651"/>
    </source>
</evidence>
<sequence length="218" mass="23226">MAFASLLTLTGVWLAVCIAPGPDIVQVMRVASRSVRAGLWCTAGITAGIAVWLTASLAGMSALIATHPGLLGLLQLFGGLFLAWIGTQSVRSGVRARRAPSHIVATEDSPAAPVADTEMPAHAFRLGLYTDLSNPKALVFFGAVFAQFIRPEMSIAWTFAVGIWLLALSTAWFVVVTFIVRGFSNWLAKYSPLIDVLAGVIFIILGAVMVYEGIVHLL</sequence>
<dbReference type="OrthoDB" id="9784202at2"/>
<evidence type="ECO:0000256" key="3">
    <source>
        <dbReference type="ARBA" id="ARBA00022692"/>
    </source>
</evidence>
<accession>A0A177IMF9</accession>
<keyword evidence="5 6" id="KW-0472">Membrane</keyword>
<evidence type="ECO:0000256" key="2">
    <source>
        <dbReference type="ARBA" id="ARBA00022475"/>
    </source>
</evidence>
<dbReference type="InterPro" id="IPR001123">
    <property type="entry name" value="LeuE-type"/>
</dbReference>
<dbReference type="AlphaFoldDB" id="A0A177IMF9"/>
<dbReference type="Proteomes" id="UP000076947">
    <property type="component" value="Unassembled WGS sequence"/>
</dbReference>
<evidence type="ECO:0000313" key="8">
    <source>
        <dbReference type="Proteomes" id="UP000076947"/>
    </source>
</evidence>
<dbReference type="GO" id="GO:0015171">
    <property type="term" value="F:amino acid transmembrane transporter activity"/>
    <property type="evidence" value="ECO:0007669"/>
    <property type="project" value="TreeGrafter"/>
</dbReference>
<comment type="caution">
    <text evidence="7">The sequence shown here is derived from an EMBL/GenBank/DDBJ whole genome shotgun (WGS) entry which is preliminary data.</text>
</comment>
<evidence type="ECO:0000256" key="5">
    <source>
        <dbReference type="ARBA" id="ARBA00023136"/>
    </source>
</evidence>
<feature type="transmembrane region" description="Helical" evidence="6">
    <location>
        <begin position="192"/>
        <end position="211"/>
    </location>
</feature>
<evidence type="ECO:0000256" key="6">
    <source>
        <dbReference type="SAM" id="Phobius"/>
    </source>
</evidence>
<dbReference type="RefSeq" id="WP_066839238.1">
    <property type="nucleotide sequence ID" value="NZ_LSTQ01000010.1"/>
</dbReference>
<dbReference type="GO" id="GO:0005886">
    <property type="term" value="C:plasma membrane"/>
    <property type="evidence" value="ECO:0007669"/>
    <property type="project" value="UniProtKB-SubCell"/>
</dbReference>
<feature type="transmembrane region" description="Helical" evidence="6">
    <location>
        <begin position="70"/>
        <end position="87"/>
    </location>
</feature>
<dbReference type="Pfam" id="PF01810">
    <property type="entry name" value="LysE"/>
    <property type="match status" value="1"/>
</dbReference>
<organism evidence="7 8">
    <name type="scientific">Corynebacterium stationis</name>
    <dbReference type="NCBI Taxonomy" id="1705"/>
    <lineage>
        <taxon>Bacteria</taxon>
        <taxon>Bacillati</taxon>
        <taxon>Actinomycetota</taxon>
        <taxon>Actinomycetes</taxon>
        <taxon>Mycobacteriales</taxon>
        <taxon>Corynebacteriaceae</taxon>
        <taxon>Corynebacterium</taxon>
    </lineage>
</organism>
<feature type="transmembrane region" description="Helical" evidence="6">
    <location>
        <begin position="37"/>
        <end position="64"/>
    </location>
</feature>
<feature type="transmembrane region" description="Helical" evidence="6">
    <location>
        <begin position="155"/>
        <end position="180"/>
    </location>
</feature>
<reference evidence="8" key="1">
    <citation type="submission" date="2016-02" db="EMBL/GenBank/DDBJ databases">
        <authorList>
            <person name="Kaur G."/>
            <person name="Nair G.R."/>
            <person name="Mayilraj S."/>
        </authorList>
    </citation>
    <scope>NUCLEOTIDE SEQUENCE [LARGE SCALE GENOMIC DNA]</scope>
    <source>
        <strain evidence="8">GA-15</strain>
    </source>
</reference>